<keyword evidence="2" id="KW-0472">Membrane</keyword>
<comment type="caution">
    <text evidence="4">The sequence shown here is derived from an EMBL/GenBank/DDBJ whole genome shotgun (WGS) entry which is preliminary data.</text>
</comment>
<feature type="domain" description="DUF8173" evidence="3">
    <location>
        <begin position="38"/>
        <end position="192"/>
    </location>
</feature>
<name>A0A9Q4L5E9_9EURY</name>
<feature type="transmembrane region" description="Helical" evidence="2">
    <location>
        <begin position="107"/>
        <end position="133"/>
    </location>
</feature>
<feature type="compositionally biased region" description="Basic and acidic residues" evidence="1">
    <location>
        <begin position="231"/>
        <end position="241"/>
    </location>
</feature>
<reference evidence="4" key="1">
    <citation type="submission" date="2022-06" db="EMBL/GenBank/DDBJ databases">
        <title>Natrinema sp. a new haloarchaeum isolate from saline soil.</title>
        <authorList>
            <person name="Strakova D."/>
            <person name="Galisteo C."/>
            <person name="Sanchez-Porro C."/>
            <person name="Ventosa A."/>
        </authorList>
    </citation>
    <scope>NUCLEOTIDE SEQUENCE</scope>
    <source>
        <strain evidence="4">S1CR25-10</strain>
    </source>
</reference>
<protein>
    <recommendedName>
        <fullName evidence="3">DUF8173 domain-containing protein</fullName>
    </recommendedName>
</protein>
<dbReference type="AlphaFoldDB" id="A0A9Q4L5E9"/>
<feature type="compositionally biased region" description="Basic and acidic residues" evidence="1">
    <location>
        <begin position="257"/>
        <end position="276"/>
    </location>
</feature>
<sequence>MVVVEYILAPSSLPPTGIPAIAFGPLADSPLSQAAGVALSWMVVTATIAAVLVVAVPQSVRGLRNDAVTGPDTSFAVGFVAVFGVLVCSALPLYVGTSLEHPTLITAGLIAATPGLIACAALLLVGGCVGTLVAGDRVAGRLGPESPSLWRSLAVGTLVVGGSQLVPILGTIVTIVVGVVGSGAIVNRGYERWRGEPLLASSSARTAARPIETPPRTRAGRIESSAGPSERSVEPDSESERVPAPSGRGETPDDCGDGGRSDARGTRGVDTARDER</sequence>
<organism evidence="4 5">
    <name type="scientific">Natrinema salsiterrestre</name>
    <dbReference type="NCBI Taxonomy" id="2950540"/>
    <lineage>
        <taxon>Archaea</taxon>
        <taxon>Methanobacteriati</taxon>
        <taxon>Methanobacteriota</taxon>
        <taxon>Stenosarchaea group</taxon>
        <taxon>Halobacteria</taxon>
        <taxon>Halobacteriales</taxon>
        <taxon>Natrialbaceae</taxon>
        <taxon>Natrinema</taxon>
    </lineage>
</organism>
<evidence type="ECO:0000313" key="5">
    <source>
        <dbReference type="Proteomes" id="UP001154061"/>
    </source>
</evidence>
<keyword evidence="2" id="KW-0812">Transmembrane</keyword>
<gene>
    <name evidence="4" type="ORF">NDI89_08375</name>
</gene>
<feature type="region of interest" description="Disordered" evidence="1">
    <location>
        <begin position="201"/>
        <end position="276"/>
    </location>
</feature>
<proteinExistence type="predicted"/>
<feature type="transmembrane region" description="Helical" evidence="2">
    <location>
        <begin position="153"/>
        <end position="186"/>
    </location>
</feature>
<feature type="transmembrane region" description="Helical" evidence="2">
    <location>
        <begin position="34"/>
        <end position="55"/>
    </location>
</feature>
<evidence type="ECO:0000259" key="3">
    <source>
        <dbReference type="Pfam" id="PF26514"/>
    </source>
</evidence>
<evidence type="ECO:0000256" key="1">
    <source>
        <dbReference type="SAM" id="MobiDB-lite"/>
    </source>
</evidence>
<dbReference type="RefSeq" id="WP_277521085.1">
    <property type="nucleotide sequence ID" value="NZ_JAMQOT010000002.1"/>
</dbReference>
<dbReference type="Pfam" id="PF26514">
    <property type="entry name" value="DUF8173"/>
    <property type="match status" value="1"/>
</dbReference>
<dbReference type="InterPro" id="IPR058486">
    <property type="entry name" value="DUF8173"/>
</dbReference>
<dbReference type="EMBL" id="JAMQOT010000002">
    <property type="protein sequence ID" value="MDF9745601.1"/>
    <property type="molecule type" value="Genomic_DNA"/>
</dbReference>
<feature type="transmembrane region" description="Helical" evidence="2">
    <location>
        <begin position="75"/>
        <end position="95"/>
    </location>
</feature>
<evidence type="ECO:0000313" key="4">
    <source>
        <dbReference type="EMBL" id="MDF9745601.1"/>
    </source>
</evidence>
<accession>A0A9Q4L5E9</accession>
<keyword evidence="2" id="KW-1133">Transmembrane helix</keyword>
<evidence type="ECO:0000256" key="2">
    <source>
        <dbReference type="SAM" id="Phobius"/>
    </source>
</evidence>
<dbReference type="Proteomes" id="UP001154061">
    <property type="component" value="Unassembled WGS sequence"/>
</dbReference>
<keyword evidence="5" id="KW-1185">Reference proteome</keyword>